<dbReference type="Proteomes" id="UP001595850">
    <property type="component" value="Unassembled WGS sequence"/>
</dbReference>
<gene>
    <name evidence="1" type="ORF">ACFOWE_02915</name>
</gene>
<proteinExistence type="predicted"/>
<keyword evidence="2" id="KW-1185">Reference proteome</keyword>
<evidence type="ECO:0000313" key="2">
    <source>
        <dbReference type="Proteomes" id="UP001595850"/>
    </source>
</evidence>
<dbReference type="InterPro" id="IPR009061">
    <property type="entry name" value="DNA-bd_dom_put_sf"/>
</dbReference>
<name>A0ABV8HZG3_9ACTN</name>
<reference evidence="2" key="1">
    <citation type="journal article" date="2019" name="Int. J. Syst. Evol. Microbiol.">
        <title>The Global Catalogue of Microorganisms (GCM) 10K type strain sequencing project: providing services to taxonomists for standard genome sequencing and annotation.</title>
        <authorList>
            <consortium name="The Broad Institute Genomics Platform"/>
            <consortium name="The Broad Institute Genome Sequencing Center for Infectious Disease"/>
            <person name="Wu L."/>
            <person name="Ma J."/>
        </authorList>
    </citation>
    <scope>NUCLEOTIDE SEQUENCE [LARGE SCALE GENOMIC DNA]</scope>
    <source>
        <strain evidence="2">TBRC 4489</strain>
    </source>
</reference>
<organism evidence="1 2">
    <name type="scientific">Planomonospora corallina</name>
    <dbReference type="NCBI Taxonomy" id="1806052"/>
    <lineage>
        <taxon>Bacteria</taxon>
        <taxon>Bacillati</taxon>
        <taxon>Actinomycetota</taxon>
        <taxon>Actinomycetes</taxon>
        <taxon>Streptosporangiales</taxon>
        <taxon>Streptosporangiaceae</taxon>
        <taxon>Planomonospora</taxon>
    </lineage>
</organism>
<dbReference type="EMBL" id="JBHSBM010000009">
    <property type="protein sequence ID" value="MFC4057227.1"/>
    <property type="molecule type" value="Genomic_DNA"/>
</dbReference>
<dbReference type="RefSeq" id="WP_377285181.1">
    <property type="nucleotide sequence ID" value="NZ_JBHSBM010000009.1"/>
</dbReference>
<comment type="caution">
    <text evidence="1">The sequence shown here is derived from an EMBL/GenBank/DDBJ whole genome shotgun (WGS) entry which is preliminary data.</text>
</comment>
<evidence type="ECO:0008006" key="3">
    <source>
        <dbReference type="Google" id="ProtNLM"/>
    </source>
</evidence>
<evidence type="ECO:0000313" key="1">
    <source>
        <dbReference type="EMBL" id="MFC4057227.1"/>
    </source>
</evidence>
<sequence>MAVPDEQARLVVEDLADLLSLAQHRASDRALHAAVRRMTQRHDQGPHPSAVRLATAAELLGVTLPTVRAWIRHGVLEAVPGRGVARVSATSLARALVVLREMEEGEAGRRRLARVIDALRDRDLLQRAQDTMSGTTDFVEYSEDDLEELLR</sequence>
<dbReference type="SUPFAM" id="SSF46955">
    <property type="entry name" value="Putative DNA-binding domain"/>
    <property type="match status" value="1"/>
</dbReference>
<accession>A0ABV8HZG3</accession>
<protein>
    <recommendedName>
        <fullName evidence="3">Helix-turn-helix domain-containing protein</fullName>
    </recommendedName>
</protein>